<evidence type="ECO:0000259" key="6">
    <source>
        <dbReference type="PROSITE" id="PS50203"/>
    </source>
</evidence>
<dbReference type="Pfam" id="PF00648">
    <property type="entry name" value="Peptidase_C2"/>
    <property type="match status" value="1"/>
</dbReference>
<dbReference type="PANTHER" id="PTHR10183">
    <property type="entry name" value="CALPAIN"/>
    <property type="match status" value="1"/>
</dbReference>
<evidence type="ECO:0000313" key="7">
    <source>
        <dbReference type="EMBL" id="KAK8885025.1"/>
    </source>
</evidence>
<dbReference type="InterPro" id="IPR022684">
    <property type="entry name" value="Calpain_cysteine_protease"/>
</dbReference>
<sequence length="825" mass="96348">MCDDENKMIGSKNRTQNLMKTLLNSGNIIEKFENIIKECEIKKMKYIDDEFYPQKSIIKEDQKLLDQHEWKRIEDQFPSNLFDNITPENIRQGCLTDCYFIVALIYAAQNIEDVKLFFHPKSSLKFGCVLVYFCFLGEKIPVIVDTLIPYKRSKSNVPLLSHPRSKKDSCWFALVEKAFAKACGGYFNIAYGESHFGVHILMDTFASLLSEMNDIQTASTPEIMEKLKNKVFANLLDLKKRNAMIGSYVTMSTFPNCTSKEIEESMGLLTDHAYYILDIREVQKKRFLKIRNPLAKFEWKGAYSKGSKEWTEQLRKDLNYTDDRDGSFWILYDDFIKYFKSICYSLKKEKTWKEMNVYGKIEGYLDGRTPCVDSRNTGCIPQWSIKFTKKTVVRLTYDFSGPETYHSLYICKNHGRKVDLITSEIEMKRSTTDSLVGGLEYMVEDFSEPFTFFLTRTKKQAEPCYYRILIESPDTNFIVKNFDDNFFNEKWNFASDQGIFVSPEKDQWNPFSSRSLITCKQWYVKFPRIANDVKKDFRICLFKTPTKGPLFVFVAKTAQKVSFTYKKMKYYNFKTYSVSDYEEFMVPIDDEESNFSKDQTDSVNNDDFNQYVIAVYRNKQDDINRFKFVVMSQTNFEFGLMPGPNPTKDVGYTIRGKLTPGENDGCDPKKSSVKNLAQFCLLFQKPMTKIYIDFYLKNATSRHKVYLQMMNSPGDKIDKFTNKTVYFEFPIKSKDLYDQVIWEITDISKPYALCVTRSLSNTASEYFANVFGSEQFKMFEIDGNGIGKSAPIYDNRDDLQKEVHEIVFPEVKFVEQPKNFAPKKK</sequence>
<comment type="similarity">
    <text evidence="1">Belongs to the peptidase C2 family.</text>
</comment>
<evidence type="ECO:0000256" key="4">
    <source>
        <dbReference type="ARBA" id="ARBA00022807"/>
    </source>
</evidence>
<evidence type="ECO:0000256" key="2">
    <source>
        <dbReference type="ARBA" id="ARBA00022670"/>
    </source>
</evidence>
<dbReference type="Proteomes" id="UP001470230">
    <property type="component" value="Unassembled WGS sequence"/>
</dbReference>
<evidence type="ECO:0000256" key="3">
    <source>
        <dbReference type="ARBA" id="ARBA00022801"/>
    </source>
</evidence>
<dbReference type="PANTHER" id="PTHR10183:SF379">
    <property type="entry name" value="CALPAIN-5"/>
    <property type="match status" value="1"/>
</dbReference>
<gene>
    <name evidence="7" type="ORF">M9Y10_044153</name>
</gene>
<comment type="caution">
    <text evidence="7">The sequence shown here is derived from an EMBL/GenBank/DDBJ whole genome shotgun (WGS) entry which is preliminary data.</text>
</comment>
<feature type="active site" evidence="5">
    <location>
        <position position="292"/>
    </location>
</feature>
<feature type="domain" description="Calpain catalytic" evidence="6">
    <location>
        <begin position="45"/>
        <end position="342"/>
    </location>
</feature>
<accession>A0ABR2K1N7</accession>
<keyword evidence="2 5" id="KW-0645">Protease</keyword>
<name>A0ABR2K1N7_9EUKA</name>
<evidence type="ECO:0000256" key="5">
    <source>
        <dbReference type="PROSITE-ProRule" id="PRU00239"/>
    </source>
</evidence>
<keyword evidence="3 5" id="KW-0378">Hydrolase</keyword>
<keyword evidence="8" id="KW-1185">Reference proteome</keyword>
<dbReference type="InterPro" id="IPR038765">
    <property type="entry name" value="Papain-like_cys_pep_sf"/>
</dbReference>
<dbReference type="InterPro" id="IPR001300">
    <property type="entry name" value="Peptidase_C2_calpain_cat"/>
</dbReference>
<reference evidence="7 8" key="1">
    <citation type="submission" date="2024-04" db="EMBL/GenBank/DDBJ databases">
        <title>Tritrichomonas musculus Genome.</title>
        <authorList>
            <person name="Alves-Ferreira E."/>
            <person name="Grigg M."/>
            <person name="Lorenzi H."/>
            <person name="Galac M."/>
        </authorList>
    </citation>
    <scope>NUCLEOTIDE SEQUENCE [LARGE SCALE GENOMIC DNA]</scope>
    <source>
        <strain evidence="7 8">EAF2021</strain>
    </source>
</reference>
<dbReference type="Gene3D" id="3.90.70.10">
    <property type="entry name" value="Cysteine proteinases"/>
    <property type="match status" value="1"/>
</dbReference>
<dbReference type="SUPFAM" id="SSF54001">
    <property type="entry name" value="Cysteine proteinases"/>
    <property type="match status" value="1"/>
</dbReference>
<evidence type="ECO:0000256" key="1">
    <source>
        <dbReference type="ARBA" id="ARBA00007623"/>
    </source>
</evidence>
<feature type="active site" evidence="5">
    <location>
        <position position="272"/>
    </location>
</feature>
<dbReference type="SMART" id="SM00230">
    <property type="entry name" value="CysPc"/>
    <property type="match status" value="1"/>
</dbReference>
<feature type="active site" evidence="5">
    <location>
        <position position="98"/>
    </location>
</feature>
<protein>
    <recommendedName>
        <fullName evidence="6">Calpain catalytic domain-containing protein</fullName>
    </recommendedName>
</protein>
<organism evidence="7 8">
    <name type="scientific">Tritrichomonas musculus</name>
    <dbReference type="NCBI Taxonomy" id="1915356"/>
    <lineage>
        <taxon>Eukaryota</taxon>
        <taxon>Metamonada</taxon>
        <taxon>Parabasalia</taxon>
        <taxon>Tritrichomonadida</taxon>
        <taxon>Tritrichomonadidae</taxon>
        <taxon>Tritrichomonas</taxon>
    </lineage>
</organism>
<keyword evidence="4 5" id="KW-0788">Thiol protease</keyword>
<dbReference type="PRINTS" id="PR00704">
    <property type="entry name" value="CALPAIN"/>
</dbReference>
<dbReference type="PROSITE" id="PS50203">
    <property type="entry name" value="CALPAIN_CAT"/>
    <property type="match status" value="1"/>
</dbReference>
<evidence type="ECO:0000313" key="8">
    <source>
        <dbReference type="Proteomes" id="UP001470230"/>
    </source>
</evidence>
<proteinExistence type="inferred from homology"/>
<dbReference type="EMBL" id="JAPFFF010000008">
    <property type="protein sequence ID" value="KAK8885025.1"/>
    <property type="molecule type" value="Genomic_DNA"/>
</dbReference>